<evidence type="ECO:0000256" key="7">
    <source>
        <dbReference type="RuleBase" id="RU363032"/>
    </source>
</evidence>
<keyword evidence="2 7" id="KW-0813">Transport</keyword>
<dbReference type="CDD" id="cd06261">
    <property type="entry name" value="TM_PBP2"/>
    <property type="match status" value="1"/>
</dbReference>
<evidence type="ECO:0000313" key="9">
    <source>
        <dbReference type="EMBL" id="MCR8630061.1"/>
    </source>
</evidence>
<feature type="domain" description="ABC transmembrane type-1" evidence="8">
    <location>
        <begin position="79"/>
        <end position="282"/>
    </location>
</feature>
<evidence type="ECO:0000259" key="8">
    <source>
        <dbReference type="PROSITE" id="PS50928"/>
    </source>
</evidence>
<accession>A0ABT1YA45</accession>
<dbReference type="PANTHER" id="PTHR43744">
    <property type="entry name" value="ABC TRANSPORTER PERMEASE PROTEIN MG189-RELATED-RELATED"/>
    <property type="match status" value="1"/>
</dbReference>
<keyword evidence="10" id="KW-1185">Reference proteome</keyword>
<dbReference type="Gene3D" id="1.10.3720.10">
    <property type="entry name" value="MetI-like"/>
    <property type="match status" value="1"/>
</dbReference>
<feature type="transmembrane region" description="Helical" evidence="7">
    <location>
        <begin position="114"/>
        <end position="141"/>
    </location>
</feature>
<evidence type="ECO:0000313" key="10">
    <source>
        <dbReference type="Proteomes" id="UP001300012"/>
    </source>
</evidence>
<comment type="caution">
    <text evidence="9">The sequence shown here is derived from an EMBL/GenBank/DDBJ whole genome shotgun (WGS) entry which is preliminary data.</text>
</comment>
<feature type="transmembrane region" description="Helical" evidence="7">
    <location>
        <begin position="12"/>
        <end position="38"/>
    </location>
</feature>
<feature type="transmembrane region" description="Helical" evidence="7">
    <location>
        <begin position="161"/>
        <end position="182"/>
    </location>
</feature>
<feature type="transmembrane region" description="Helical" evidence="7">
    <location>
        <begin position="78"/>
        <end position="102"/>
    </location>
</feature>
<dbReference type="RefSeq" id="WP_258211663.1">
    <property type="nucleotide sequence ID" value="NZ_JANQBD010000001.1"/>
</dbReference>
<reference evidence="9 10" key="1">
    <citation type="submission" date="2022-08" db="EMBL/GenBank/DDBJ databases">
        <title>Paenibacillus endoradicis sp. nov., Paenibacillus radicibacter sp. nov and Paenibacillus pararadicis sp. nov., three cold-adapted plant growth-promoting bacteria isolated from root of Larix gmelinii in Great Khingan.</title>
        <authorList>
            <person name="Xue H."/>
        </authorList>
    </citation>
    <scope>NUCLEOTIDE SEQUENCE [LARGE SCALE GENOMIC DNA]</scope>
    <source>
        <strain evidence="9 10">N5-1-1-5</strain>
    </source>
</reference>
<keyword evidence="3" id="KW-1003">Cell membrane</keyword>
<dbReference type="EMBL" id="JANQBD010000001">
    <property type="protein sequence ID" value="MCR8630061.1"/>
    <property type="molecule type" value="Genomic_DNA"/>
</dbReference>
<name>A0ABT1YA45_9BACL</name>
<evidence type="ECO:0000256" key="6">
    <source>
        <dbReference type="ARBA" id="ARBA00023136"/>
    </source>
</evidence>
<keyword evidence="5 7" id="KW-1133">Transmembrane helix</keyword>
<comment type="subcellular location">
    <subcellularLocation>
        <location evidence="1 7">Cell membrane</location>
        <topology evidence="1 7">Multi-pass membrane protein</topology>
    </subcellularLocation>
</comment>
<proteinExistence type="inferred from homology"/>
<evidence type="ECO:0000256" key="3">
    <source>
        <dbReference type="ARBA" id="ARBA00022475"/>
    </source>
</evidence>
<dbReference type="Proteomes" id="UP001300012">
    <property type="component" value="Unassembled WGS sequence"/>
</dbReference>
<gene>
    <name evidence="9" type="ORF">NV381_02485</name>
</gene>
<dbReference type="PANTHER" id="PTHR43744:SF12">
    <property type="entry name" value="ABC TRANSPORTER PERMEASE PROTEIN MG189-RELATED"/>
    <property type="match status" value="1"/>
</dbReference>
<sequence>MQGWIGAHWSSKAVWALITGVIAILAIAAMFPFVWMLLTSLKTAEEINRMPPTLIPELWNFRNYTDAWNKPESTFGQYFVNTIIVAGLGTALQLLICVPIAYSVTHFYYRSKSFIFLLVVTTMMIPYDVTIVPNFVTLRHIPWAGGNDWLGTGGQGFYDSYMGMILPFLADAFSIFLLRQAFLSIPREYWEAAQTDGMSHWRYLWTVLLPLALPAIVTTALLAFIGKWNGVMWPLLITSSESLRPIQVGLLYFVSEEGPNYHHLMAAATFTIAPILLLYVFAQRWFHQGIASTGLKG</sequence>
<organism evidence="9 10">
    <name type="scientific">Paenibacillus radicis</name>
    <name type="common">ex Xue et al. 2023</name>
    <dbReference type="NCBI Taxonomy" id="2972489"/>
    <lineage>
        <taxon>Bacteria</taxon>
        <taxon>Bacillati</taxon>
        <taxon>Bacillota</taxon>
        <taxon>Bacilli</taxon>
        <taxon>Bacillales</taxon>
        <taxon>Paenibacillaceae</taxon>
        <taxon>Paenibacillus</taxon>
    </lineage>
</organism>
<evidence type="ECO:0000256" key="2">
    <source>
        <dbReference type="ARBA" id="ARBA00022448"/>
    </source>
</evidence>
<dbReference type="InterPro" id="IPR000515">
    <property type="entry name" value="MetI-like"/>
</dbReference>
<dbReference type="Pfam" id="PF00528">
    <property type="entry name" value="BPD_transp_1"/>
    <property type="match status" value="1"/>
</dbReference>
<comment type="similarity">
    <text evidence="7">Belongs to the binding-protein-dependent transport system permease family.</text>
</comment>
<feature type="transmembrane region" description="Helical" evidence="7">
    <location>
        <begin position="261"/>
        <end position="282"/>
    </location>
</feature>
<evidence type="ECO:0000256" key="4">
    <source>
        <dbReference type="ARBA" id="ARBA00022692"/>
    </source>
</evidence>
<keyword evidence="4 7" id="KW-0812">Transmembrane</keyword>
<dbReference type="SUPFAM" id="SSF161098">
    <property type="entry name" value="MetI-like"/>
    <property type="match status" value="1"/>
</dbReference>
<keyword evidence="6 7" id="KW-0472">Membrane</keyword>
<feature type="transmembrane region" description="Helical" evidence="7">
    <location>
        <begin position="203"/>
        <end position="225"/>
    </location>
</feature>
<protein>
    <submittedName>
        <fullName evidence="9">Carbohydrate ABC transporter permease</fullName>
    </submittedName>
</protein>
<dbReference type="PROSITE" id="PS50928">
    <property type="entry name" value="ABC_TM1"/>
    <property type="match status" value="1"/>
</dbReference>
<evidence type="ECO:0000256" key="5">
    <source>
        <dbReference type="ARBA" id="ARBA00022989"/>
    </source>
</evidence>
<dbReference type="InterPro" id="IPR035906">
    <property type="entry name" value="MetI-like_sf"/>
</dbReference>
<evidence type="ECO:0000256" key="1">
    <source>
        <dbReference type="ARBA" id="ARBA00004651"/>
    </source>
</evidence>